<dbReference type="AlphaFoldDB" id="A0A183BUG9"/>
<organism evidence="1 2">
    <name type="scientific">Globodera pallida</name>
    <name type="common">Potato cyst nematode worm</name>
    <name type="synonym">Heterodera pallida</name>
    <dbReference type="NCBI Taxonomy" id="36090"/>
    <lineage>
        <taxon>Eukaryota</taxon>
        <taxon>Metazoa</taxon>
        <taxon>Ecdysozoa</taxon>
        <taxon>Nematoda</taxon>
        <taxon>Chromadorea</taxon>
        <taxon>Rhabditida</taxon>
        <taxon>Tylenchina</taxon>
        <taxon>Tylenchomorpha</taxon>
        <taxon>Tylenchoidea</taxon>
        <taxon>Heteroderidae</taxon>
        <taxon>Heteroderinae</taxon>
        <taxon>Globodera</taxon>
    </lineage>
</organism>
<dbReference type="WBParaSite" id="GPLIN_000425500">
    <property type="protein sequence ID" value="GPLIN_000425500"/>
    <property type="gene ID" value="GPLIN_000425500"/>
</dbReference>
<reference evidence="1" key="1">
    <citation type="submission" date="2013-12" db="EMBL/GenBank/DDBJ databases">
        <authorList>
            <person name="Aslett M."/>
        </authorList>
    </citation>
    <scope>NUCLEOTIDE SEQUENCE [LARGE SCALE GENOMIC DNA]</scope>
    <source>
        <strain evidence="1">Lindley</strain>
    </source>
</reference>
<dbReference type="Proteomes" id="UP000050741">
    <property type="component" value="Unassembled WGS sequence"/>
</dbReference>
<sequence length="119" mass="13379">MVAALQEDDGWQLDFEHFRRGLCRCFRLSDLAVFFFFFPRCGLRAFFIIAYDDDVPFCVLAPPANSGHRLSHARCPTASSALSVRHRLHVSALRLPLSTFSLFVVPELEKVLFCGGGSI</sequence>
<name>A0A183BUG9_GLOPA</name>
<reference evidence="2" key="3">
    <citation type="submission" date="2016-06" db="UniProtKB">
        <authorList>
            <consortium name="WormBaseParasite"/>
        </authorList>
    </citation>
    <scope>IDENTIFICATION</scope>
</reference>
<evidence type="ECO:0000313" key="1">
    <source>
        <dbReference type="Proteomes" id="UP000050741"/>
    </source>
</evidence>
<protein>
    <submittedName>
        <fullName evidence="2">Transmembrane protein</fullName>
    </submittedName>
</protein>
<keyword evidence="1" id="KW-1185">Reference proteome</keyword>
<accession>A0A183BUG9</accession>
<evidence type="ECO:0000313" key="2">
    <source>
        <dbReference type="WBParaSite" id="GPLIN_000425500"/>
    </source>
</evidence>
<reference evidence="1" key="2">
    <citation type="submission" date="2014-05" db="EMBL/GenBank/DDBJ databases">
        <title>The genome and life-stage specific transcriptomes of Globodera pallida elucidate key aspects of plant parasitism by a cyst nematode.</title>
        <authorList>
            <person name="Cotton J.A."/>
            <person name="Lilley C.J."/>
            <person name="Jones L.M."/>
            <person name="Kikuchi T."/>
            <person name="Reid A.J."/>
            <person name="Thorpe P."/>
            <person name="Tsai I.J."/>
            <person name="Beasley H."/>
            <person name="Blok V."/>
            <person name="Cock P.J.A."/>
            <person name="Van den Akker S.E."/>
            <person name="Holroyd N."/>
            <person name="Hunt M."/>
            <person name="Mantelin S."/>
            <person name="Naghra H."/>
            <person name="Pain A."/>
            <person name="Palomares-Rius J.E."/>
            <person name="Zarowiecki M."/>
            <person name="Berriman M."/>
            <person name="Jones J.T."/>
            <person name="Urwin P.E."/>
        </authorList>
    </citation>
    <scope>NUCLEOTIDE SEQUENCE [LARGE SCALE GENOMIC DNA]</scope>
    <source>
        <strain evidence="1">Lindley</strain>
    </source>
</reference>
<proteinExistence type="predicted"/>